<sequence>MVTTKTWAQWTTEGSKSPIETDGYIIYRVTRTVCRTRSYTALAVPRNGLGSVDPRGGDWRAMRLPVIDCRAMMHGASVSSNKDVASQLPFSNRSVMSRRRAALLTCVLALCAAGSQAHARGERGGFGGFGGFFGGGHAMHAGAPDKKGGQGPARGRGGEERSRRAAAMENRRGENADRGAPQRKLSPEERRQLRQNIYDVTRDIYHRGG</sequence>
<feature type="region of interest" description="Disordered" evidence="1">
    <location>
        <begin position="140"/>
        <end position="209"/>
    </location>
</feature>
<evidence type="ECO:0000256" key="1">
    <source>
        <dbReference type="SAM" id="MobiDB-lite"/>
    </source>
</evidence>
<dbReference type="EMBL" id="CATWAF010000006">
    <property type="protein sequence ID" value="CAJ0703910.1"/>
    <property type="molecule type" value="Genomic_DNA"/>
</dbReference>
<proteinExistence type="predicted"/>
<name>A0AAD2B6K1_9RALS</name>
<evidence type="ECO:0000313" key="2">
    <source>
        <dbReference type="EMBL" id="CAJ0703910.1"/>
    </source>
</evidence>
<dbReference type="Proteomes" id="UP001189915">
    <property type="component" value="Unassembled WGS sequence"/>
</dbReference>
<evidence type="ECO:0000313" key="3">
    <source>
        <dbReference type="Proteomes" id="UP001189915"/>
    </source>
</evidence>
<reference evidence="2 3" key="1">
    <citation type="submission" date="2023-07" db="EMBL/GenBank/DDBJ databases">
        <authorList>
            <person name="Peeters C."/>
        </authorList>
    </citation>
    <scope>NUCLEOTIDE SEQUENCE [LARGE SCALE GENOMIC DNA]</scope>
    <source>
        <strain evidence="2 3">LMG 18091</strain>
    </source>
</reference>
<protein>
    <submittedName>
        <fullName evidence="2">Uncharacterized protein</fullName>
    </submittedName>
</protein>
<gene>
    <name evidence="2" type="ORF">LMG18091_04048</name>
</gene>
<keyword evidence="3" id="KW-1185">Reference proteome</keyword>
<comment type="caution">
    <text evidence="2">The sequence shown here is derived from an EMBL/GenBank/DDBJ whole genome shotgun (WGS) entry which is preliminary data.</text>
</comment>
<organism evidence="2 3">
    <name type="scientific">Ralstonia wenshanensis</name>
    <dbReference type="NCBI Taxonomy" id="2842456"/>
    <lineage>
        <taxon>Bacteria</taxon>
        <taxon>Pseudomonadati</taxon>
        <taxon>Pseudomonadota</taxon>
        <taxon>Betaproteobacteria</taxon>
        <taxon>Burkholderiales</taxon>
        <taxon>Burkholderiaceae</taxon>
        <taxon>Ralstonia</taxon>
    </lineage>
</organism>
<feature type="compositionally biased region" description="Basic and acidic residues" evidence="1">
    <location>
        <begin position="200"/>
        <end position="209"/>
    </location>
</feature>
<accession>A0AAD2B6K1</accession>
<dbReference type="AlphaFoldDB" id="A0AAD2B6K1"/>